<evidence type="ECO:0008006" key="4">
    <source>
        <dbReference type="Google" id="ProtNLM"/>
    </source>
</evidence>
<reference evidence="2 3" key="1">
    <citation type="journal article" date="2023" name="Sci. Data">
        <title>Genome assembly of the Korean intertidal mud-creeper Batillaria attramentaria.</title>
        <authorList>
            <person name="Patra A.K."/>
            <person name="Ho P.T."/>
            <person name="Jun S."/>
            <person name="Lee S.J."/>
            <person name="Kim Y."/>
            <person name="Won Y.J."/>
        </authorList>
    </citation>
    <scope>NUCLEOTIDE SEQUENCE [LARGE SCALE GENOMIC DNA]</scope>
    <source>
        <strain evidence="2">Wonlab-2016</strain>
    </source>
</reference>
<evidence type="ECO:0000313" key="2">
    <source>
        <dbReference type="EMBL" id="KAK7507341.1"/>
    </source>
</evidence>
<comment type="caution">
    <text evidence="2">The sequence shown here is derived from an EMBL/GenBank/DDBJ whole genome shotgun (WGS) entry which is preliminary data.</text>
</comment>
<keyword evidence="1" id="KW-0732">Signal</keyword>
<dbReference type="InterPro" id="IPR012334">
    <property type="entry name" value="Pectin_lyas_fold"/>
</dbReference>
<dbReference type="Proteomes" id="UP001519460">
    <property type="component" value="Unassembled WGS sequence"/>
</dbReference>
<gene>
    <name evidence="2" type="ORF">BaRGS_00001276</name>
</gene>
<dbReference type="InterPro" id="IPR035953">
    <property type="entry name" value="Dextranase_N-ter"/>
</dbReference>
<sequence>MECRRFLLLLLALLPLVASNLIVYPSANGAPKSNKFQIFVTQNGQRHESFVYMSSSQHRTHDASHVRGGRTMSWTSFAFTGAKVTVEVHTPRDFQHCIVRPKHYGINCRHAGSKIAKFDVPSNTKMMSVEFDYDYGSYTGHDITDKLMVFADPPETHKPNKNDNHVLYYDVGVHNLNGQKDIGAKTEVYLAPGAFVKGGFITSQGHGVKIYGRGVLDNRDYKWHDNRFSWATINMDKGHQHTVEGITISDSCFYFIRALSDHNTISNVKMVGAWIYNNDGVSTGDNGVLYADNVHVSRCVVWQAQNGAVFQTGWWTGRDMHNVRVTDVDIIHTDWCTFKGGDMSNCQISNNDAVFDHAGDTKNLDIADIEFRNIRVEGTCPRIINWK</sequence>
<dbReference type="SUPFAM" id="SSF51126">
    <property type="entry name" value="Pectin lyase-like"/>
    <property type="match status" value="1"/>
</dbReference>
<name>A0ABD0M6Q5_9CAEN</name>
<feature type="non-terminal residue" evidence="2">
    <location>
        <position position="387"/>
    </location>
</feature>
<evidence type="ECO:0000256" key="1">
    <source>
        <dbReference type="SAM" id="SignalP"/>
    </source>
</evidence>
<protein>
    <recommendedName>
        <fullName evidence="4">Endo-polygalacturonase</fullName>
    </recommendedName>
</protein>
<accession>A0ABD0M6Q5</accession>
<dbReference type="AlphaFoldDB" id="A0ABD0M6Q5"/>
<dbReference type="EMBL" id="JACVVK020000004">
    <property type="protein sequence ID" value="KAK7507341.1"/>
    <property type="molecule type" value="Genomic_DNA"/>
</dbReference>
<feature type="chain" id="PRO_5044825991" description="Endo-polygalacturonase" evidence="1">
    <location>
        <begin position="20"/>
        <end position="387"/>
    </location>
</feature>
<dbReference type="SUPFAM" id="SSF101596">
    <property type="entry name" value="Dextranase, N-terminal domain"/>
    <property type="match status" value="1"/>
</dbReference>
<feature type="signal peptide" evidence="1">
    <location>
        <begin position="1"/>
        <end position="19"/>
    </location>
</feature>
<dbReference type="Gene3D" id="2.160.20.10">
    <property type="entry name" value="Single-stranded right-handed beta-helix, Pectin lyase-like"/>
    <property type="match status" value="1"/>
</dbReference>
<keyword evidence="3" id="KW-1185">Reference proteome</keyword>
<organism evidence="2 3">
    <name type="scientific">Batillaria attramentaria</name>
    <dbReference type="NCBI Taxonomy" id="370345"/>
    <lineage>
        <taxon>Eukaryota</taxon>
        <taxon>Metazoa</taxon>
        <taxon>Spiralia</taxon>
        <taxon>Lophotrochozoa</taxon>
        <taxon>Mollusca</taxon>
        <taxon>Gastropoda</taxon>
        <taxon>Caenogastropoda</taxon>
        <taxon>Sorbeoconcha</taxon>
        <taxon>Cerithioidea</taxon>
        <taxon>Batillariidae</taxon>
        <taxon>Batillaria</taxon>
    </lineage>
</organism>
<proteinExistence type="predicted"/>
<dbReference type="InterPro" id="IPR011050">
    <property type="entry name" value="Pectin_lyase_fold/virulence"/>
</dbReference>
<evidence type="ECO:0000313" key="3">
    <source>
        <dbReference type="Proteomes" id="UP001519460"/>
    </source>
</evidence>